<dbReference type="Pfam" id="PF03372">
    <property type="entry name" value="Exo_endo_phos"/>
    <property type="match status" value="1"/>
</dbReference>
<dbReference type="RefSeq" id="WP_005937161.1">
    <property type="nucleotide sequence ID" value="NZ_KB890335.1"/>
</dbReference>
<comment type="caution">
    <text evidence="3">The sequence shown here is derived from an EMBL/GenBank/DDBJ whole genome shotgun (WGS) entry which is preliminary data.</text>
</comment>
<sequence>MGRLAVYKFAYLLSIIFTLLILGLSVFAYFAGRIDPESNMFAAYIAFGKPILVIINILLFFYWLIRFRYWVWIPLLGLLINYGYITSMYQVYNSTKYANDTQLKIVTYNVHSFGGEITGFSAKEFADILNKEGVDVLCFQEYRGNGDFTTKDLYNTYSKNFPYSYLPEGRAQAIYSRYPIKQSQIIEFPNTNNGAIWTDIDVKGMTIRVINVHMQTTNLDRMRSKAAQAREVGDEEKENQIYTQFTDNMEANIIQRAKQAKDIASLVNATETPVILCGDFNDTPGTFTYETLKGNLQDGFLSAGEGYGATYRGLHNLLRIDYLFHSPSLLALKYGTMSYDMSDHNPVYLEVGL</sequence>
<dbReference type="InterPro" id="IPR051916">
    <property type="entry name" value="GPI-anchor_lipid_remodeler"/>
</dbReference>
<dbReference type="OrthoDB" id="635146at2"/>
<dbReference type="PANTHER" id="PTHR14859">
    <property type="entry name" value="CALCOFLUOR WHITE HYPERSENSITIVE PROTEIN PRECURSOR"/>
    <property type="match status" value="1"/>
</dbReference>
<evidence type="ECO:0000259" key="2">
    <source>
        <dbReference type="Pfam" id="PF03372"/>
    </source>
</evidence>
<name>U6RM13_9BACT</name>
<dbReference type="AlphaFoldDB" id="U6RM13"/>
<dbReference type="PATRIC" id="fig|1121098.3.peg.729"/>
<dbReference type="Proteomes" id="UP000017831">
    <property type="component" value="Unassembled WGS sequence"/>
</dbReference>
<dbReference type="Gene3D" id="3.60.10.10">
    <property type="entry name" value="Endonuclease/exonuclease/phosphatase"/>
    <property type="match status" value="1"/>
</dbReference>
<dbReference type="EMBL" id="AQHY01000008">
    <property type="protein sequence ID" value="EOA57649.1"/>
    <property type="molecule type" value="Genomic_DNA"/>
</dbReference>
<protein>
    <recommendedName>
        <fullName evidence="2">Endonuclease/exonuclease/phosphatase domain-containing protein</fullName>
    </recommendedName>
</protein>
<feature type="transmembrane region" description="Helical" evidence="1">
    <location>
        <begin position="71"/>
        <end position="92"/>
    </location>
</feature>
<evidence type="ECO:0000313" key="3">
    <source>
        <dbReference type="EMBL" id="EOA57649.1"/>
    </source>
</evidence>
<proteinExistence type="predicted"/>
<dbReference type="STRING" id="1121098.HMPREF1534_00712"/>
<feature type="domain" description="Endonuclease/exonuclease/phosphatase" evidence="2">
    <location>
        <begin position="106"/>
        <end position="344"/>
    </location>
</feature>
<dbReference type="GO" id="GO:0016020">
    <property type="term" value="C:membrane"/>
    <property type="evidence" value="ECO:0007669"/>
    <property type="project" value="GOC"/>
</dbReference>
<dbReference type="InterPro" id="IPR005135">
    <property type="entry name" value="Endo/exonuclease/phosphatase"/>
</dbReference>
<keyword evidence="1" id="KW-1133">Transmembrane helix</keyword>
<dbReference type="InterPro" id="IPR036691">
    <property type="entry name" value="Endo/exonu/phosph_ase_sf"/>
</dbReference>
<dbReference type="GO" id="GO:0003824">
    <property type="term" value="F:catalytic activity"/>
    <property type="evidence" value="ECO:0007669"/>
    <property type="project" value="InterPro"/>
</dbReference>
<feature type="transmembrane region" description="Helical" evidence="1">
    <location>
        <begin position="42"/>
        <end position="64"/>
    </location>
</feature>
<accession>U6RM13</accession>
<evidence type="ECO:0000313" key="4">
    <source>
        <dbReference type="Proteomes" id="UP000017831"/>
    </source>
</evidence>
<feature type="transmembrane region" description="Helical" evidence="1">
    <location>
        <begin position="9"/>
        <end position="30"/>
    </location>
</feature>
<dbReference type="GeneID" id="60063240"/>
<keyword evidence="4" id="KW-1185">Reference proteome</keyword>
<keyword evidence="1" id="KW-0812">Transmembrane</keyword>
<gene>
    <name evidence="3" type="ORF">HMPREF1534_00712</name>
</gene>
<dbReference type="eggNOG" id="COG3568">
    <property type="taxonomic scope" value="Bacteria"/>
</dbReference>
<evidence type="ECO:0000256" key="1">
    <source>
        <dbReference type="SAM" id="Phobius"/>
    </source>
</evidence>
<dbReference type="HOGENOM" id="CLU_060500_0_1_10"/>
<dbReference type="SUPFAM" id="SSF56219">
    <property type="entry name" value="DNase I-like"/>
    <property type="match status" value="1"/>
</dbReference>
<reference evidence="3 4" key="1">
    <citation type="submission" date="2013-04" db="EMBL/GenBank/DDBJ databases">
        <title>The Genome Sequence of Bacteroides massiliensis DSM 17679.</title>
        <authorList>
            <consortium name="The Broad Institute Genomics Platform"/>
            <person name="Earl A."/>
            <person name="Ward D."/>
            <person name="Feldgarden M."/>
            <person name="Gevers D."/>
            <person name="Martens E."/>
            <person name="Fenner L."/>
            <person name="Roux V."/>
            <person name="Mallet M.N."/>
            <person name="Raoult D."/>
            <person name="Walker B."/>
            <person name="Young S."/>
            <person name="Zeng Q."/>
            <person name="Gargeya S."/>
            <person name="Fitzgerald M."/>
            <person name="Haas B."/>
            <person name="Abouelleil A."/>
            <person name="Allen A.W."/>
            <person name="Alvarado L."/>
            <person name="Arachchi H.M."/>
            <person name="Berlin A.M."/>
            <person name="Chapman S.B."/>
            <person name="Gainer-Dewar J."/>
            <person name="Goldberg J."/>
            <person name="Griggs A."/>
            <person name="Gujja S."/>
            <person name="Hansen M."/>
            <person name="Howarth C."/>
            <person name="Imamovic A."/>
            <person name="Ireland A."/>
            <person name="Larimer J."/>
            <person name="McCowan C."/>
            <person name="Murphy C."/>
            <person name="Pearson M."/>
            <person name="Poon T.W."/>
            <person name="Priest M."/>
            <person name="Roberts A."/>
            <person name="Saif S."/>
            <person name="Shea T."/>
            <person name="Sisk P."/>
            <person name="Sykes S."/>
            <person name="Wortman J."/>
            <person name="Nusbaum C."/>
            <person name="Birren B."/>
        </authorList>
    </citation>
    <scope>NUCLEOTIDE SEQUENCE [LARGE SCALE GENOMIC DNA]</scope>
    <source>
        <strain evidence="4">B84634 / Timone 84634 / DSM 17679 / JCM 13223</strain>
    </source>
</reference>
<organism evidence="3 4">
    <name type="scientific">Phocaeicola massiliensis B84634 = Timone 84634 = DSM 17679 = JCM 13223</name>
    <dbReference type="NCBI Taxonomy" id="1121098"/>
    <lineage>
        <taxon>Bacteria</taxon>
        <taxon>Pseudomonadati</taxon>
        <taxon>Bacteroidota</taxon>
        <taxon>Bacteroidia</taxon>
        <taxon>Bacteroidales</taxon>
        <taxon>Bacteroidaceae</taxon>
        <taxon>Phocaeicola</taxon>
    </lineage>
</organism>
<keyword evidence="1" id="KW-0472">Membrane</keyword>
<dbReference type="CDD" id="cd09084">
    <property type="entry name" value="EEP-2"/>
    <property type="match status" value="1"/>
</dbReference>
<dbReference type="GO" id="GO:0006506">
    <property type="term" value="P:GPI anchor biosynthetic process"/>
    <property type="evidence" value="ECO:0007669"/>
    <property type="project" value="TreeGrafter"/>
</dbReference>
<dbReference type="PANTHER" id="PTHR14859:SF15">
    <property type="entry name" value="ENDONUCLEASE_EXONUCLEASE_PHOSPHATASE DOMAIN-CONTAINING PROTEIN"/>
    <property type="match status" value="1"/>
</dbReference>